<feature type="domain" description="Disease resistance protein winged helix" evidence="4">
    <location>
        <begin position="24"/>
        <end position="99"/>
    </location>
</feature>
<dbReference type="AlphaFoldDB" id="A0AAE1Y0Y3"/>
<keyword evidence="3" id="KW-0067">ATP-binding</keyword>
<evidence type="ECO:0000256" key="3">
    <source>
        <dbReference type="ARBA" id="ARBA00022840"/>
    </source>
</evidence>
<dbReference type="GO" id="GO:0098542">
    <property type="term" value="P:defense response to other organism"/>
    <property type="evidence" value="ECO:0007669"/>
    <property type="project" value="TreeGrafter"/>
</dbReference>
<comment type="caution">
    <text evidence="5">The sequence shown here is derived from an EMBL/GenBank/DDBJ whole genome shotgun (WGS) entry which is preliminary data.</text>
</comment>
<dbReference type="InterPro" id="IPR036388">
    <property type="entry name" value="WH-like_DNA-bd_sf"/>
</dbReference>
<accession>A0AAE1Y0Y3</accession>
<dbReference type="EMBL" id="JACGWO010000008">
    <property type="protein sequence ID" value="KAK4421492.1"/>
    <property type="molecule type" value="Genomic_DNA"/>
</dbReference>
<dbReference type="PANTHER" id="PTHR23155:SF1185">
    <property type="entry name" value="DISEASE RESISTANCE RPP8-LIKE PROTEIN 3-RELATED"/>
    <property type="match status" value="1"/>
</dbReference>
<keyword evidence="1" id="KW-0547">Nucleotide-binding</keyword>
<organism evidence="5 6">
    <name type="scientific">Sesamum alatum</name>
    <dbReference type="NCBI Taxonomy" id="300844"/>
    <lineage>
        <taxon>Eukaryota</taxon>
        <taxon>Viridiplantae</taxon>
        <taxon>Streptophyta</taxon>
        <taxon>Embryophyta</taxon>
        <taxon>Tracheophyta</taxon>
        <taxon>Spermatophyta</taxon>
        <taxon>Magnoliopsida</taxon>
        <taxon>eudicotyledons</taxon>
        <taxon>Gunneridae</taxon>
        <taxon>Pentapetalae</taxon>
        <taxon>asterids</taxon>
        <taxon>lamiids</taxon>
        <taxon>Lamiales</taxon>
        <taxon>Pedaliaceae</taxon>
        <taxon>Sesamum</taxon>
    </lineage>
</organism>
<dbReference type="InterPro" id="IPR058922">
    <property type="entry name" value="WHD_DRP"/>
</dbReference>
<protein>
    <submittedName>
        <fullName evidence="5">Disease resistance protein RXW24L</fullName>
    </submittedName>
</protein>
<keyword evidence="6" id="KW-1185">Reference proteome</keyword>
<dbReference type="Gene3D" id="1.10.10.10">
    <property type="entry name" value="Winged helix-like DNA-binding domain superfamily/Winged helix DNA-binding domain"/>
    <property type="match status" value="1"/>
</dbReference>
<evidence type="ECO:0000313" key="5">
    <source>
        <dbReference type="EMBL" id="KAK4421492.1"/>
    </source>
</evidence>
<reference evidence="5" key="2">
    <citation type="journal article" date="2024" name="Plant">
        <title>Genomic evolution and insights into agronomic trait innovations of Sesamum species.</title>
        <authorList>
            <person name="Miao H."/>
            <person name="Wang L."/>
            <person name="Qu L."/>
            <person name="Liu H."/>
            <person name="Sun Y."/>
            <person name="Le M."/>
            <person name="Wang Q."/>
            <person name="Wei S."/>
            <person name="Zheng Y."/>
            <person name="Lin W."/>
            <person name="Duan Y."/>
            <person name="Cao H."/>
            <person name="Xiong S."/>
            <person name="Wang X."/>
            <person name="Wei L."/>
            <person name="Li C."/>
            <person name="Ma Q."/>
            <person name="Ju M."/>
            <person name="Zhao R."/>
            <person name="Li G."/>
            <person name="Mu C."/>
            <person name="Tian Q."/>
            <person name="Mei H."/>
            <person name="Zhang T."/>
            <person name="Gao T."/>
            <person name="Zhang H."/>
        </authorList>
    </citation>
    <scope>NUCLEOTIDE SEQUENCE</scope>
    <source>
        <strain evidence="5">3651</strain>
    </source>
</reference>
<gene>
    <name evidence="5" type="ORF">Salat_2099800</name>
</gene>
<reference evidence="5" key="1">
    <citation type="submission" date="2020-06" db="EMBL/GenBank/DDBJ databases">
        <authorList>
            <person name="Li T."/>
            <person name="Hu X."/>
            <person name="Zhang T."/>
            <person name="Song X."/>
            <person name="Zhang H."/>
            <person name="Dai N."/>
            <person name="Sheng W."/>
            <person name="Hou X."/>
            <person name="Wei L."/>
        </authorList>
    </citation>
    <scope>NUCLEOTIDE SEQUENCE</scope>
    <source>
        <strain evidence="5">3651</strain>
        <tissue evidence="5">Leaf</tissue>
    </source>
</reference>
<dbReference type="InterPro" id="IPR032675">
    <property type="entry name" value="LRR_dom_sf"/>
</dbReference>
<evidence type="ECO:0000313" key="6">
    <source>
        <dbReference type="Proteomes" id="UP001293254"/>
    </source>
</evidence>
<sequence>MSCTNAGLELQVPLEAMFSLLRNFSHDEEIDAEKILLHWMAEGMISSEMQGTEETLRDVAQRYLSELASRCMLQVKVVEYPSLHKRFESCRLHDLMRDLGLTKAKEEGFFGEHGFLFSKRLPLSTIKTRRLAIHFQGDVGDDFNGIEKLANLHCLYLNKLKYHEVCDIGYCYLVSNLEKFKSLRVLIFVSCDLRDGIIPSDIGYKLIHLRYFGFRDCLLDELPLLSTNFPCLQTLELEVYNSGSDMKIPNVLYKMRQLKPLFLQYVESYEE</sequence>
<evidence type="ECO:0000256" key="2">
    <source>
        <dbReference type="ARBA" id="ARBA00022821"/>
    </source>
</evidence>
<dbReference type="Proteomes" id="UP001293254">
    <property type="component" value="Unassembled WGS sequence"/>
</dbReference>
<dbReference type="PANTHER" id="PTHR23155">
    <property type="entry name" value="DISEASE RESISTANCE PROTEIN RP"/>
    <property type="match status" value="1"/>
</dbReference>
<proteinExistence type="predicted"/>
<evidence type="ECO:0000256" key="1">
    <source>
        <dbReference type="ARBA" id="ARBA00022741"/>
    </source>
</evidence>
<dbReference type="InterPro" id="IPR044974">
    <property type="entry name" value="Disease_R_plants"/>
</dbReference>
<name>A0AAE1Y0Y3_9LAMI</name>
<dbReference type="Gene3D" id="3.80.10.10">
    <property type="entry name" value="Ribonuclease Inhibitor"/>
    <property type="match status" value="1"/>
</dbReference>
<keyword evidence="2" id="KW-0611">Plant defense</keyword>
<evidence type="ECO:0000259" key="4">
    <source>
        <dbReference type="Pfam" id="PF23559"/>
    </source>
</evidence>
<dbReference type="SUPFAM" id="SSF52058">
    <property type="entry name" value="L domain-like"/>
    <property type="match status" value="1"/>
</dbReference>
<dbReference type="Pfam" id="PF23559">
    <property type="entry name" value="WHD_DRP"/>
    <property type="match status" value="1"/>
</dbReference>